<keyword evidence="3" id="KW-1185">Reference proteome</keyword>
<keyword evidence="1" id="KW-0812">Transmembrane</keyword>
<name>A0AAE0J340_9PEZI</name>
<organism evidence="2 3">
    <name type="scientific">Cercophora scortea</name>
    <dbReference type="NCBI Taxonomy" id="314031"/>
    <lineage>
        <taxon>Eukaryota</taxon>
        <taxon>Fungi</taxon>
        <taxon>Dikarya</taxon>
        <taxon>Ascomycota</taxon>
        <taxon>Pezizomycotina</taxon>
        <taxon>Sordariomycetes</taxon>
        <taxon>Sordariomycetidae</taxon>
        <taxon>Sordariales</taxon>
        <taxon>Lasiosphaeriaceae</taxon>
        <taxon>Cercophora</taxon>
    </lineage>
</organism>
<proteinExistence type="predicted"/>
<keyword evidence="1" id="KW-0472">Membrane</keyword>
<reference evidence="2" key="1">
    <citation type="journal article" date="2023" name="Mol. Phylogenet. Evol.">
        <title>Genome-scale phylogeny and comparative genomics of the fungal order Sordariales.</title>
        <authorList>
            <person name="Hensen N."/>
            <person name="Bonometti L."/>
            <person name="Westerberg I."/>
            <person name="Brannstrom I.O."/>
            <person name="Guillou S."/>
            <person name="Cros-Aarteil S."/>
            <person name="Calhoun S."/>
            <person name="Haridas S."/>
            <person name="Kuo A."/>
            <person name="Mondo S."/>
            <person name="Pangilinan J."/>
            <person name="Riley R."/>
            <person name="LaButti K."/>
            <person name="Andreopoulos B."/>
            <person name="Lipzen A."/>
            <person name="Chen C."/>
            <person name="Yan M."/>
            <person name="Daum C."/>
            <person name="Ng V."/>
            <person name="Clum A."/>
            <person name="Steindorff A."/>
            <person name="Ohm R.A."/>
            <person name="Martin F."/>
            <person name="Silar P."/>
            <person name="Natvig D.O."/>
            <person name="Lalanne C."/>
            <person name="Gautier V."/>
            <person name="Ament-Velasquez S.L."/>
            <person name="Kruys A."/>
            <person name="Hutchinson M.I."/>
            <person name="Powell A.J."/>
            <person name="Barry K."/>
            <person name="Miller A.N."/>
            <person name="Grigoriev I.V."/>
            <person name="Debuchy R."/>
            <person name="Gladieux P."/>
            <person name="Hiltunen Thoren M."/>
            <person name="Johannesson H."/>
        </authorList>
    </citation>
    <scope>NUCLEOTIDE SEQUENCE</scope>
    <source>
        <strain evidence="2">SMH4131-1</strain>
    </source>
</reference>
<feature type="transmembrane region" description="Helical" evidence="1">
    <location>
        <begin position="34"/>
        <end position="54"/>
    </location>
</feature>
<keyword evidence="1" id="KW-1133">Transmembrane helix</keyword>
<dbReference type="Proteomes" id="UP001286456">
    <property type="component" value="Unassembled WGS sequence"/>
</dbReference>
<dbReference type="EMBL" id="JAUEPO010000001">
    <property type="protein sequence ID" value="KAK3336014.1"/>
    <property type="molecule type" value="Genomic_DNA"/>
</dbReference>
<evidence type="ECO:0000313" key="2">
    <source>
        <dbReference type="EMBL" id="KAK3336014.1"/>
    </source>
</evidence>
<reference evidence="2" key="2">
    <citation type="submission" date="2023-06" db="EMBL/GenBank/DDBJ databases">
        <authorList>
            <consortium name="Lawrence Berkeley National Laboratory"/>
            <person name="Haridas S."/>
            <person name="Hensen N."/>
            <person name="Bonometti L."/>
            <person name="Westerberg I."/>
            <person name="Brannstrom I.O."/>
            <person name="Guillou S."/>
            <person name="Cros-Aarteil S."/>
            <person name="Calhoun S."/>
            <person name="Kuo A."/>
            <person name="Mondo S."/>
            <person name="Pangilinan J."/>
            <person name="Riley R."/>
            <person name="Labutti K."/>
            <person name="Andreopoulos B."/>
            <person name="Lipzen A."/>
            <person name="Chen C."/>
            <person name="Yanf M."/>
            <person name="Daum C."/>
            <person name="Ng V."/>
            <person name="Clum A."/>
            <person name="Steindorff A."/>
            <person name="Ohm R."/>
            <person name="Martin F."/>
            <person name="Silar P."/>
            <person name="Natvig D."/>
            <person name="Lalanne C."/>
            <person name="Gautier V."/>
            <person name="Ament-Velasquez S.L."/>
            <person name="Kruys A."/>
            <person name="Hutchinson M.I."/>
            <person name="Powell A.J."/>
            <person name="Barry K."/>
            <person name="Miller A.N."/>
            <person name="Grigoriev I.V."/>
            <person name="Debuchy R."/>
            <person name="Gladieux P."/>
            <person name="Thoren M.H."/>
            <person name="Johannesson H."/>
        </authorList>
    </citation>
    <scope>NUCLEOTIDE SEQUENCE</scope>
    <source>
        <strain evidence="2">SMH4131-1</strain>
    </source>
</reference>
<sequence>MERLCVFFFVRSDTVALQHSTAAWDIEESWRRSCAPFLFLSSIPPPFFFSFLIRDTLSPWTFFFFFLSLFLTRLLLFFFFFFLFFGYYYHRMVETKRDP</sequence>
<protein>
    <submittedName>
        <fullName evidence="2">Uncharacterized protein</fullName>
    </submittedName>
</protein>
<dbReference type="AlphaFoldDB" id="A0AAE0J340"/>
<feature type="transmembrane region" description="Helical" evidence="1">
    <location>
        <begin position="60"/>
        <end position="89"/>
    </location>
</feature>
<comment type="caution">
    <text evidence="2">The sequence shown here is derived from an EMBL/GenBank/DDBJ whole genome shotgun (WGS) entry which is preliminary data.</text>
</comment>
<evidence type="ECO:0000313" key="3">
    <source>
        <dbReference type="Proteomes" id="UP001286456"/>
    </source>
</evidence>
<evidence type="ECO:0000256" key="1">
    <source>
        <dbReference type="SAM" id="Phobius"/>
    </source>
</evidence>
<accession>A0AAE0J340</accession>
<gene>
    <name evidence="2" type="ORF">B0T19DRAFT_25762</name>
</gene>